<evidence type="ECO:0000313" key="2">
    <source>
        <dbReference type="EMBL" id="MAA13255.1"/>
    </source>
</evidence>
<organism evidence="2">
    <name type="scientific">Rhipicephalus zambeziensis</name>
    <dbReference type="NCBI Taxonomy" id="60191"/>
    <lineage>
        <taxon>Eukaryota</taxon>
        <taxon>Metazoa</taxon>
        <taxon>Ecdysozoa</taxon>
        <taxon>Arthropoda</taxon>
        <taxon>Chelicerata</taxon>
        <taxon>Arachnida</taxon>
        <taxon>Acari</taxon>
        <taxon>Parasitiformes</taxon>
        <taxon>Ixodida</taxon>
        <taxon>Ixodoidea</taxon>
        <taxon>Ixodidae</taxon>
        <taxon>Rhipicephalinae</taxon>
        <taxon>Rhipicephalus</taxon>
        <taxon>Rhipicephalus</taxon>
    </lineage>
</organism>
<dbReference type="EMBL" id="GFPF01002109">
    <property type="protein sequence ID" value="MAA13255.1"/>
    <property type="molecule type" value="Transcribed_RNA"/>
</dbReference>
<reference evidence="2" key="1">
    <citation type="journal article" date="2017" name="Parasit. Vectors">
        <title>Sialotranscriptomics of Rhipicephalus zambeziensis reveals intricate expression profiles of secretory proteins and suggests tight temporal transcriptional regulation during blood-feeding.</title>
        <authorList>
            <person name="de Castro M.H."/>
            <person name="de Klerk D."/>
            <person name="Pienaar R."/>
            <person name="Rees D.J.G."/>
            <person name="Mans B.J."/>
        </authorList>
    </citation>
    <scope>NUCLEOTIDE SEQUENCE</scope>
    <source>
        <tissue evidence="2">Salivary glands</tissue>
    </source>
</reference>
<accession>A0A224Y8X4</accession>
<proteinExistence type="predicted"/>
<name>A0A224Y8X4_9ACAR</name>
<dbReference type="AlphaFoldDB" id="A0A224Y8X4"/>
<evidence type="ECO:0000256" key="1">
    <source>
        <dbReference type="SAM" id="MobiDB-lite"/>
    </source>
</evidence>
<feature type="region of interest" description="Disordered" evidence="1">
    <location>
        <begin position="119"/>
        <end position="143"/>
    </location>
</feature>
<protein>
    <submittedName>
        <fullName evidence="2">Uncharacterized protein</fullName>
    </submittedName>
</protein>
<sequence length="143" mass="15246">MARRNKNLYVFVLLETSPWAAPSVTLVSASYPSARDSGCAVGDVVHPVTAVPPSSRAAVQLTTYTWVGHGSYELPNSRQLSKNSADSRTVREVVFARPMLLSGKSTYPGGQAQAALAYRGSGRFPSRPKSRTKMQAPMAGGCS</sequence>